<dbReference type="SMART" id="SM00213">
    <property type="entry name" value="UBQ"/>
    <property type="match status" value="1"/>
</dbReference>
<dbReference type="InterPro" id="IPR029071">
    <property type="entry name" value="Ubiquitin-like_domsf"/>
</dbReference>
<name>A0A7J6IR63_COLFN</name>
<dbReference type="InterPro" id="IPR000626">
    <property type="entry name" value="Ubiquitin-like_dom"/>
</dbReference>
<sequence length="156" mass="16910">MEPKQESARDGNEQPPPPGPSGANGLSASFTSFLPSTPRHRPTLIALYVPPHAPAPQAPAPEDAAPHGAAETPNNAAINVKIVDTTGHTIVFKIKRDTRMQKVMVAFCERQGKDPKSVRFIFDGTRLVEDDTPRSLDLEEDDVIEAQQEKIGGAMY</sequence>
<dbReference type="Pfam" id="PF11976">
    <property type="entry name" value="Rad60-SLD"/>
    <property type="match status" value="1"/>
</dbReference>
<dbReference type="Proteomes" id="UP000011096">
    <property type="component" value="Unassembled WGS sequence"/>
</dbReference>
<reference evidence="3 4" key="1">
    <citation type="submission" date="2012-08" db="EMBL/GenBank/DDBJ databases">
        <authorList>
            <person name="Gan P.H.P."/>
            <person name="Ikeda K."/>
            <person name="Irieda H."/>
            <person name="Narusaka M."/>
            <person name="O'Connell R.J."/>
            <person name="Narusaka Y."/>
            <person name="Takano Y."/>
            <person name="Kubo Y."/>
            <person name="Shirasu K."/>
        </authorList>
    </citation>
    <scope>NUCLEOTIDE SEQUENCE [LARGE SCALE GENOMIC DNA]</scope>
    <source>
        <strain evidence="3 4">Nara gc5</strain>
    </source>
</reference>
<dbReference type="InParanoid" id="A0A7J6IR63"/>
<evidence type="ECO:0000259" key="2">
    <source>
        <dbReference type="PROSITE" id="PS50053"/>
    </source>
</evidence>
<feature type="compositionally biased region" description="Basic and acidic residues" evidence="1">
    <location>
        <begin position="1"/>
        <end position="12"/>
    </location>
</feature>
<dbReference type="EMBL" id="ANPB02000007">
    <property type="protein sequence ID" value="KAF4478847.1"/>
    <property type="molecule type" value="Genomic_DNA"/>
</dbReference>
<evidence type="ECO:0000256" key="1">
    <source>
        <dbReference type="SAM" id="MobiDB-lite"/>
    </source>
</evidence>
<dbReference type="SUPFAM" id="SSF54236">
    <property type="entry name" value="Ubiquitin-like"/>
    <property type="match status" value="1"/>
</dbReference>
<dbReference type="PANTHER" id="PTHR10562">
    <property type="entry name" value="SMALL UBIQUITIN-RELATED MODIFIER"/>
    <property type="match status" value="1"/>
</dbReference>
<proteinExistence type="predicted"/>
<evidence type="ECO:0000313" key="3">
    <source>
        <dbReference type="EMBL" id="KAF4478847.1"/>
    </source>
</evidence>
<comment type="caution">
    <text evidence="3">The sequence shown here is derived from an EMBL/GenBank/DDBJ whole genome shotgun (WGS) entry which is preliminary data.</text>
</comment>
<feature type="domain" description="Ubiquitin-like" evidence="2">
    <location>
        <begin position="76"/>
        <end position="153"/>
    </location>
</feature>
<dbReference type="AlphaFoldDB" id="A0A7J6IR63"/>
<dbReference type="OrthoDB" id="442921at2759"/>
<gene>
    <name evidence="3" type="primary">SMT3-0</name>
    <name evidence="3" type="ORF">CGGC5_v011682</name>
</gene>
<accession>A0A7J6IR63</accession>
<feature type="compositionally biased region" description="Polar residues" evidence="1">
    <location>
        <begin position="24"/>
        <end position="35"/>
    </location>
</feature>
<keyword evidence="4" id="KW-1185">Reference proteome</keyword>
<dbReference type="GeneID" id="43607876"/>
<protein>
    <submittedName>
        <fullName evidence="3">Ubiquitin-like protein SMT3</fullName>
    </submittedName>
</protein>
<dbReference type="FunCoup" id="A0A7J6IR63">
    <property type="interactions" value="1132"/>
</dbReference>
<evidence type="ECO:0000313" key="4">
    <source>
        <dbReference type="Proteomes" id="UP000011096"/>
    </source>
</evidence>
<feature type="region of interest" description="Disordered" evidence="1">
    <location>
        <begin position="1"/>
        <end position="72"/>
    </location>
</feature>
<organism evidence="3 4">
    <name type="scientific">Colletotrichum fructicola (strain Nara gc5)</name>
    <name type="common">Anthracnose fungus</name>
    <name type="synonym">Colletotrichum gloeosporioides (strain Nara gc5)</name>
    <dbReference type="NCBI Taxonomy" id="1213859"/>
    <lineage>
        <taxon>Eukaryota</taxon>
        <taxon>Fungi</taxon>
        <taxon>Dikarya</taxon>
        <taxon>Ascomycota</taxon>
        <taxon>Pezizomycotina</taxon>
        <taxon>Sordariomycetes</taxon>
        <taxon>Hypocreomycetidae</taxon>
        <taxon>Glomerellales</taxon>
        <taxon>Glomerellaceae</taxon>
        <taxon>Colletotrichum</taxon>
        <taxon>Colletotrichum gloeosporioides species complex</taxon>
    </lineage>
</organism>
<reference evidence="3 4" key="2">
    <citation type="submission" date="2020-04" db="EMBL/GenBank/DDBJ databases">
        <title>Genome sequencing and assembly of multiple isolates from the Colletotrichum gloeosporioides species complex.</title>
        <authorList>
            <person name="Gan P."/>
            <person name="Shirasu K."/>
        </authorList>
    </citation>
    <scope>NUCLEOTIDE SEQUENCE [LARGE SCALE GENOMIC DNA]</scope>
    <source>
        <strain evidence="3 4">Nara gc5</strain>
    </source>
</reference>
<dbReference type="InterPro" id="IPR022617">
    <property type="entry name" value="Rad60/SUMO-like_dom"/>
</dbReference>
<dbReference type="PROSITE" id="PS50053">
    <property type="entry name" value="UBIQUITIN_2"/>
    <property type="match status" value="1"/>
</dbReference>
<dbReference type="Gene3D" id="3.10.20.90">
    <property type="entry name" value="Phosphatidylinositol 3-kinase Catalytic Subunit, Chain A, domain 1"/>
    <property type="match status" value="1"/>
</dbReference>
<dbReference type="RefSeq" id="XP_066007874.1">
    <property type="nucleotide sequence ID" value="XM_066152568.1"/>
</dbReference>